<dbReference type="GO" id="GO:0016787">
    <property type="term" value="F:hydrolase activity"/>
    <property type="evidence" value="ECO:0007669"/>
    <property type="project" value="UniProtKB-KW"/>
</dbReference>
<organism evidence="7 8">
    <name type="scientific">Methylocaldum szegediense</name>
    <dbReference type="NCBI Taxonomy" id="73780"/>
    <lineage>
        <taxon>Bacteria</taxon>
        <taxon>Pseudomonadati</taxon>
        <taxon>Pseudomonadota</taxon>
        <taxon>Gammaproteobacteria</taxon>
        <taxon>Methylococcales</taxon>
        <taxon>Methylococcaceae</taxon>
        <taxon>Methylocaldum</taxon>
    </lineage>
</organism>
<evidence type="ECO:0000313" key="7">
    <source>
        <dbReference type="EMBL" id="CAI8832207.1"/>
    </source>
</evidence>
<gene>
    <name evidence="7" type="ORF">MSZNOR_2167</name>
</gene>
<evidence type="ECO:0000313" key="8">
    <source>
        <dbReference type="Proteomes" id="UP001162030"/>
    </source>
</evidence>
<evidence type="ECO:0000256" key="4">
    <source>
        <dbReference type="ARBA" id="ARBA00022741"/>
    </source>
</evidence>
<keyword evidence="8" id="KW-1185">Reference proteome</keyword>
<keyword evidence="5 7" id="KW-0378">Hydrolase</keyword>
<dbReference type="InterPro" id="IPR051813">
    <property type="entry name" value="HepT_RNase_toxin"/>
</dbReference>
<dbReference type="InterPro" id="IPR037038">
    <property type="entry name" value="HepT-like_sf"/>
</dbReference>
<evidence type="ECO:0000256" key="3">
    <source>
        <dbReference type="ARBA" id="ARBA00022722"/>
    </source>
</evidence>
<protein>
    <submittedName>
        <fullName evidence="7">RNase MA_1296</fullName>
        <ecNumber evidence="7">3.1.-.-</ecNumber>
    </submittedName>
</protein>
<proteinExistence type="inferred from homology"/>
<dbReference type="RefSeq" id="WP_026611806.1">
    <property type="nucleotide sequence ID" value="NZ_OX458333.1"/>
</dbReference>
<name>A0ABN8X4V4_9GAMM</name>
<evidence type="ECO:0000256" key="6">
    <source>
        <dbReference type="ARBA" id="ARBA00024207"/>
    </source>
</evidence>
<dbReference type="EC" id="3.1.-.-" evidence="7"/>
<keyword evidence="4" id="KW-0547">Nucleotide-binding</keyword>
<keyword evidence="3" id="KW-0540">Nuclease</keyword>
<accession>A0ABN8X4V4</accession>
<dbReference type="Proteomes" id="UP001162030">
    <property type="component" value="Chromosome"/>
</dbReference>
<reference evidence="7 8" key="1">
    <citation type="submission" date="2023-03" db="EMBL/GenBank/DDBJ databases">
        <authorList>
            <person name="Pearce D."/>
        </authorList>
    </citation>
    <scope>NUCLEOTIDE SEQUENCE [LARGE SCALE GENOMIC DNA]</scope>
    <source>
        <strain evidence="7">Msz</strain>
    </source>
</reference>
<dbReference type="InterPro" id="IPR008201">
    <property type="entry name" value="HepT-like"/>
</dbReference>
<dbReference type="EMBL" id="OX458333">
    <property type="protein sequence ID" value="CAI8832207.1"/>
    <property type="molecule type" value="Genomic_DNA"/>
</dbReference>
<sequence>MSDEKLRPRAANYLSHMLEAIRLAREYTEGIAKDAFFSDRKTQQAVILNLLIIGEAATKLVNEYPDFVATYPEIPWKPIRGMRNRMVHGYFEINLDVVWDTIRESLPKLEQQLLNLSQQLEKASG</sequence>
<dbReference type="PANTHER" id="PTHR34139">
    <property type="entry name" value="UPF0331 PROTEIN MJ0127"/>
    <property type="match status" value="1"/>
</dbReference>
<keyword evidence="2" id="KW-1277">Toxin-antitoxin system</keyword>
<dbReference type="Pfam" id="PF01934">
    <property type="entry name" value="HepT-like"/>
    <property type="match status" value="1"/>
</dbReference>
<evidence type="ECO:0000256" key="1">
    <source>
        <dbReference type="ARBA" id="ARBA00022553"/>
    </source>
</evidence>
<dbReference type="Gene3D" id="1.20.120.580">
    <property type="entry name" value="bsu32300-like"/>
    <property type="match status" value="1"/>
</dbReference>
<keyword evidence="1" id="KW-0597">Phosphoprotein</keyword>
<evidence type="ECO:0000256" key="2">
    <source>
        <dbReference type="ARBA" id="ARBA00022649"/>
    </source>
</evidence>
<comment type="similarity">
    <text evidence="6">Belongs to the HepT RNase toxin family.</text>
</comment>
<dbReference type="PANTHER" id="PTHR34139:SF1">
    <property type="entry name" value="RNASE MJ1380-RELATED"/>
    <property type="match status" value="1"/>
</dbReference>
<evidence type="ECO:0000256" key="5">
    <source>
        <dbReference type="ARBA" id="ARBA00022801"/>
    </source>
</evidence>